<dbReference type="KEGG" id="lel:PVL30_005276"/>
<dbReference type="GO" id="GO:0007165">
    <property type="term" value="P:signal transduction"/>
    <property type="evidence" value="ECO:0007669"/>
    <property type="project" value="InterPro"/>
</dbReference>
<gene>
    <name evidence="2" type="ORF">LELG_05141</name>
</gene>
<dbReference type="Proteomes" id="UP000001996">
    <property type="component" value="Unassembled WGS sequence"/>
</dbReference>
<dbReference type="InterPro" id="IPR020233">
    <property type="entry name" value="Slm4"/>
</dbReference>
<keyword evidence="3" id="KW-1185">Reference proteome</keyword>
<dbReference type="HOGENOM" id="CLU_993957_0_0_1"/>
<dbReference type="OrthoDB" id="4074735at2759"/>
<feature type="region of interest" description="Disordered" evidence="1">
    <location>
        <begin position="191"/>
        <end position="231"/>
    </location>
</feature>
<proteinExistence type="predicted"/>
<dbReference type="AlphaFoldDB" id="A5E6A2"/>
<evidence type="ECO:0000313" key="3">
    <source>
        <dbReference type="Proteomes" id="UP000001996"/>
    </source>
</evidence>
<feature type="compositionally biased region" description="Polar residues" evidence="1">
    <location>
        <begin position="191"/>
        <end position="208"/>
    </location>
</feature>
<accession>A5E6A2</accession>
<dbReference type="GO" id="GO:0071986">
    <property type="term" value="C:Ragulator complex"/>
    <property type="evidence" value="ECO:0007669"/>
    <property type="project" value="InterPro"/>
</dbReference>
<organism evidence="2 3">
    <name type="scientific">Lodderomyces elongisporus (strain ATCC 11503 / CBS 2605 / JCM 1781 / NBRC 1676 / NRRL YB-4239)</name>
    <name type="common">Yeast</name>
    <name type="synonym">Saccharomyces elongisporus</name>
    <dbReference type="NCBI Taxonomy" id="379508"/>
    <lineage>
        <taxon>Eukaryota</taxon>
        <taxon>Fungi</taxon>
        <taxon>Dikarya</taxon>
        <taxon>Ascomycota</taxon>
        <taxon>Saccharomycotina</taxon>
        <taxon>Pichiomycetes</taxon>
        <taxon>Debaryomycetaceae</taxon>
        <taxon>Candida/Lodderomyces clade</taxon>
        <taxon>Lodderomyces</taxon>
    </lineage>
</organism>
<protein>
    <submittedName>
        <fullName evidence="2">Uncharacterized protein</fullName>
    </submittedName>
</protein>
<name>A5E6A2_LODEL</name>
<feature type="compositionally biased region" description="Basic and acidic residues" evidence="1">
    <location>
        <begin position="210"/>
        <end position="220"/>
    </location>
</feature>
<dbReference type="GeneID" id="5230748"/>
<dbReference type="Pfam" id="PF16818">
    <property type="entry name" value="SLM4"/>
    <property type="match status" value="1"/>
</dbReference>
<feature type="compositionally biased region" description="Basic and acidic residues" evidence="1">
    <location>
        <begin position="123"/>
        <end position="136"/>
    </location>
</feature>
<dbReference type="InParanoid" id="A5E6A2"/>
<feature type="region of interest" description="Disordered" evidence="1">
    <location>
        <begin position="115"/>
        <end position="143"/>
    </location>
</feature>
<feature type="compositionally biased region" description="Acidic residues" evidence="1">
    <location>
        <begin position="221"/>
        <end position="231"/>
    </location>
</feature>
<evidence type="ECO:0000313" key="2">
    <source>
        <dbReference type="EMBL" id="EDK46960.1"/>
    </source>
</evidence>
<reference evidence="2 3" key="1">
    <citation type="journal article" date="2009" name="Nature">
        <title>Evolution of pathogenicity and sexual reproduction in eight Candida genomes.</title>
        <authorList>
            <person name="Butler G."/>
            <person name="Rasmussen M.D."/>
            <person name="Lin M.F."/>
            <person name="Santos M.A."/>
            <person name="Sakthikumar S."/>
            <person name="Munro C.A."/>
            <person name="Rheinbay E."/>
            <person name="Grabherr M."/>
            <person name="Forche A."/>
            <person name="Reedy J.L."/>
            <person name="Agrafioti I."/>
            <person name="Arnaud M.B."/>
            <person name="Bates S."/>
            <person name="Brown A.J."/>
            <person name="Brunke S."/>
            <person name="Costanzo M.C."/>
            <person name="Fitzpatrick D.A."/>
            <person name="de Groot P.W."/>
            <person name="Harris D."/>
            <person name="Hoyer L.L."/>
            <person name="Hube B."/>
            <person name="Klis F.M."/>
            <person name="Kodira C."/>
            <person name="Lennard N."/>
            <person name="Logue M.E."/>
            <person name="Martin R."/>
            <person name="Neiman A.M."/>
            <person name="Nikolaou E."/>
            <person name="Quail M.A."/>
            <person name="Quinn J."/>
            <person name="Santos M.C."/>
            <person name="Schmitzberger F.F."/>
            <person name="Sherlock G."/>
            <person name="Shah P."/>
            <person name="Silverstein K.A."/>
            <person name="Skrzypek M.S."/>
            <person name="Soll D."/>
            <person name="Staggs R."/>
            <person name="Stansfield I."/>
            <person name="Stumpf M.P."/>
            <person name="Sudbery P.E."/>
            <person name="Srikantha T."/>
            <person name="Zeng Q."/>
            <person name="Berman J."/>
            <person name="Berriman M."/>
            <person name="Heitman J."/>
            <person name="Gow N.A."/>
            <person name="Lorenz M.C."/>
            <person name="Birren B.W."/>
            <person name="Kellis M."/>
            <person name="Cuomo C.A."/>
        </authorList>
    </citation>
    <scope>NUCLEOTIDE SEQUENCE [LARGE SCALE GENOMIC DNA]</scope>
    <source>
        <strain evidence="3">ATCC 11503 / BCRC 21390 / CBS 2605 / JCM 1781 / NBRC 1676 / NRRL YB-4239</strain>
    </source>
</reference>
<sequence>MLQQRQISKLLRKTLDPIPHQSNSLSPISISLLSTRGNPLITITNTDVNKSSDGLASSSNNTADQLRIFSLAAYNSLSEEEEWNIIDFHFVKCIIAKIVTSNKAAGRIEFKSKDYENTNESGGDEKNGSEQEDTRTKRQRGISISSQLQLQLQQQQQQQAAQEAQLIQGDPNTQPKCAVFYVVLFYANRQSKTSGSTPPVSNSISGNGSKADDDNNRDTSDDFDDADGNYDDDALAKLKVDALVDAFRVGLAGYSDDYS</sequence>
<dbReference type="EMBL" id="CH981531">
    <property type="protein sequence ID" value="EDK46960.1"/>
    <property type="molecule type" value="Genomic_DNA"/>
</dbReference>
<evidence type="ECO:0000256" key="1">
    <source>
        <dbReference type="SAM" id="MobiDB-lite"/>
    </source>
</evidence>